<feature type="transmembrane region" description="Helical" evidence="8">
    <location>
        <begin position="136"/>
        <end position="159"/>
    </location>
</feature>
<evidence type="ECO:0000313" key="10">
    <source>
        <dbReference type="Proteomes" id="UP001164557"/>
    </source>
</evidence>
<feature type="transmembrane region" description="Helical" evidence="8">
    <location>
        <begin position="71"/>
        <end position="90"/>
    </location>
</feature>
<organism evidence="9 10">
    <name type="scientific">Lactobacillus helsingborgensis</name>
    <dbReference type="NCBI Taxonomy" id="1218494"/>
    <lineage>
        <taxon>Bacteria</taxon>
        <taxon>Bacillati</taxon>
        <taxon>Bacillota</taxon>
        <taxon>Bacilli</taxon>
        <taxon>Lactobacillales</taxon>
        <taxon>Lactobacillaceae</taxon>
        <taxon>Lactobacillus</taxon>
    </lineage>
</organism>
<keyword evidence="4 8" id="KW-0812">Transmembrane</keyword>
<reference evidence="9" key="1">
    <citation type="submission" date="2021-09" db="EMBL/GenBank/DDBJ databases">
        <title>Lactobacillus species from Apis mellifera, Switzerland.</title>
        <authorList>
            <person name="Pfister J."/>
            <person name="Brown A."/>
            <person name="Neumann P."/>
            <person name="Collaud A."/>
            <person name="Retschnig G."/>
            <person name="Perreten V."/>
        </authorList>
    </citation>
    <scope>NUCLEOTIDE SEQUENCE</scope>
    <source>
        <strain evidence="9">IBH002</strain>
    </source>
</reference>
<comment type="similarity">
    <text evidence="2">Belongs to the MreD family.</text>
</comment>
<evidence type="ECO:0000256" key="8">
    <source>
        <dbReference type="SAM" id="Phobius"/>
    </source>
</evidence>
<dbReference type="GO" id="GO:0005886">
    <property type="term" value="C:plasma membrane"/>
    <property type="evidence" value="ECO:0007669"/>
    <property type="project" value="UniProtKB-SubCell"/>
</dbReference>
<keyword evidence="10" id="KW-1185">Reference proteome</keyword>
<dbReference type="RefSeq" id="WP_046327038.1">
    <property type="nucleotide sequence ID" value="NZ_CP084389.1"/>
</dbReference>
<keyword evidence="6 8" id="KW-1133">Transmembrane helix</keyword>
<proteinExistence type="inferred from homology"/>
<name>A0AA47GHN5_9LACO</name>
<evidence type="ECO:0000256" key="3">
    <source>
        <dbReference type="ARBA" id="ARBA00022475"/>
    </source>
</evidence>
<dbReference type="AlphaFoldDB" id="A0AA47GHN5"/>
<dbReference type="InterPro" id="IPR007227">
    <property type="entry name" value="Cell_shape_determining_MreD"/>
</dbReference>
<gene>
    <name evidence="9" type="primary">mreD</name>
    <name evidence="9" type="ORF">LDX53_03910</name>
</gene>
<evidence type="ECO:0000256" key="7">
    <source>
        <dbReference type="ARBA" id="ARBA00023136"/>
    </source>
</evidence>
<dbReference type="EMBL" id="CP084389">
    <property type="protein sequence ID" value="UZX30353.1"/>
    <property type="molecule type" value="Genomic_DNA"/>
</dbReference>
<evidence type="ECO:0000256" key="6">
    <source>
        <dbReference type="ARBA" id="ARBA00022989"/>
    </source>
</evidence>
<sequence>MRSLQKFSLAFAMFVALTVNGSLSFYLHQFFSFGNASNLLLPVSMMLIALFDDTNAKEIWLALGAGVVSDIYSFGIIGIYAVCLPLLCWLLQKVARFLPEVFWARILAVLVAAILVDSFTWLVLNVTGLSNIAFTSLLQSIFPTLIWSFIFAAATYRLWWNLARDHPFMINLENYR</sequence>
<dbReference type="NCBIfam" id="TIGR03426">
    <property type="entry name" value="shape_MreD"/>
    <property type="match status" value="1"/>
</dbReference>
<keyword evidence="7 8" id="KW-0472">Membrane</keyword>
<dbReference type="Proteomes" id="UP001164557">
    <property type="component" value="Chromosome"/>
</dbReference>
<dbReference type="Pfam" id="PF04093">
    <property type="entry name" value="MreD"/>
    <property type="match status" value="1"/>
</dbReference>
<protein>
    <submittedName>
        <fullName evidence="9">Rod shape-determining protein MreD</fullName>
    </submittedName>
</protein>
<evidence type="ECO:0000313" key="9">
    <source>
        <dbReference type="EMBL" id="UZX30353.1"/>
    </source>
</evidence>
<dbReference type="GO" id="GO:0008360">
    <property type="term" value="P:regulation of cell shape"/>
    <property type="evidence" value="ECO:0007669"/>
    <property type="project" value="UniProtKB-KW"/>
</dbReference>
<feature type="transmembrane region" description="Helical" evidence="8">
    <location>
        <begin position="6"/>
        <end position="26"/>
    </location>
</feature>
<evidence type="ECO:0000256" key="5">
    <source>
        <dbReference type="ARBA" id="ARBA00022960"/>
    </source>
</evidence>
<accession>A0AA47GHN5</accession>
<evidence type="ECO:0000256" key="4">
    <source>
        <dbReference type="ARBA" id="ARBA00022692"/>
    </source>
</evidence>
<evidence type="ECO:0000256" key="1">
    <source>
        <dbReference type="ARBA" id="ARBA00004651"/>
    </source>
</evidence>
<evidence type="ECO:0000256" key="2">
    <source>
        <dbReference type="ARBA" id="ARBA00007776"/>
    </source>
</evidence>
<keyword evidence="5" id="KW-0133">Cell shape</keyword>
<keyword evidence="3" id="KW-1003">Cell membrane</keyword>
<comment type="subcellular location">
    <subcellularLocation>
        <location evidence="1">Cell membrane</location>
        <topology evidence="1">Multi-pass membrane protein</topology>
    </subcellularLocation>
</comment>
<feature type="transmembrane region" description="Helical" evidence="8">
    <location>
        <begin position="102"/>
        <end position="124"/>
    </location>
</feature>